<reference evidence="2" key="1">
    <citation type="submission" date="2021-08" db="EMBL/GenBank/DDBJ databases">
        <title>WGS assembly of Ceratopteris richardii.</title>
        <authorList>
            <person name="Marchant D.B."/>
            <person name="Chen G."/>
            <person name="Jenkins J."/>
            <person name="Shu S."/>
            <person name="Leebens-Mack J."/>
            <person name="Grimwood J."/>
            <person name="Schmutz J."/>
            <person name="Soltis P."/>
            <person name="Soltis D."/>
            <person name="Chen Z.-H."/>
        </authorList>
    </citation>
    <scope>NUCLEOTIDE SEQUENCE</scope>
    <source>
        <strain evidence="2">Whitten #5841</strain>
        <tissue evidence="2">Leaf</tissue>
    </source>
</reference>
<dbReference type="Gene3D" id="2.20.70.10">
    <property type="match status" value="1"/>
</dbReference>
<proteinExistence type="predicted"/>
<dbReference type="AlphaFoldDB" id="A0A8T2TY13"/>
<dbReference type="InterPro" id="IPR036020">
    <property type="entry name" value="WW_dom_sf"/>
</dbReference>
<name>A0A8T2TY13_CERRI</name>
<protein>
    <recommendedName>
        <fullName evidence="4">WW domain-containing protein</fullName>
    </recommendedName>
</protein>
<dbReference type="EMBL" id="CM035415">
    <property type="protein sequence ID" value="KAH7427160.1"/>
    <property type="molecule type" value="Genomic_DNA"/>
</dbReference>
<dbReference type="SUPFAM" id="SSF51045">
    <property type="entry name" value="WW domain"/>
    <property type="match status" value="1"/>
</dbReference>
<gene>
    <name evidence="2" type="ORF">KP509_10G032300</name>
</gene>
<evidence type="ECO:0000313" key="2">
    <source>
        <dbReference type="EMBL" id="KAH7427160.1"/>
    </source>
</evidence>
<feature type="compositionally biased region" description="Basic and acidic residues" evidence="1">
    <location>
        <begin position="1"/>
        <end position="11"/>
    </location>
</feature>
<organism evidence="2 3">
    <name type="scientific">Ceratopteris richardii</name>
    <name type="common">Triangle waterfern</name>
    <dbReference type="NCBI Taxonomy" id="49495"/>
    <lineage>
        <taxon>Eukaryota</taxon>
        <taxon>Viridiplantae</taxon>
        <taxon>Streptophyta</taxon>
        <taxon>Embryophyta</taxon>
        <taxon>Tracheophyta</taxon>
        <taxon>Polypodiopsida</taxon>
        <taxon>Polypodiidae</taxon>
        <taxon>Polypodiales</taxon>
        <taxon>Pteridineae</taxon>
        <taxon>Pteridaceae</taxon>
        <taxon>Parkerioideae</taxon>
        <taxon>Ceratopteris</taxon>
    </lineage>
</organism>
<evidence type="ECO:0008006" key="4">
    <source>
        <dbReference type="Google" id="ProtNLM"/>
    </source>
</evidence>
<dbReference type="Proteomes" id="UP000825935">
    <property type="component" value="Chromosome 10"/>
</dbReference>
<comment type="caution">
    <text evidence="2">The sequence shown here is derived from an EMBL/GenBank/DDBJ whole genome shotgun (WGS) entry which is preliminary data.</text>
</comment>
<sequence length="364" mass="39508">MLSMQVERRDSLFSVSPSTDSAPYASDCGDLWSSYSNPPSFSTIKENPSSFHLGSFHNPTTAIFTAPEGAMAASVGKMAGSGGKFIDFRQADQSYDLQSLDINGAIDTVGPTMASITTFNGLSKAAAFIDRKRKWISSLLDDGVEAVHPSTTYIHTDSSDVLSDELGIHEAFSRQNTKNTYECPRTTPSLTGSSIPNGAGGLPPGWEQYLNLETGESYFVNWNTRTKHCRIDCPEVQRCLADSRQHQEYGKSASKTCTNRVDATTEIHRNHNTEAADLWLSKMSAITSAIMNRKSTVASKRPPIRSSLCKTSKTRSIFPTAGLENNRKNAMAIIATGMISNPTDLMNGSLNIPVPTNTDTIISA</sequence>
<accession>A0A8T2TY13</accession>
<dbReference type="OrthoDB" id="1983275at2759"/>
<feature type="region of interest" description="Disordered" evidence="1">
    <location>
        <begin position="1"/>
        <end position="23"/>
    </location>
</feature>
<evidence type="ECO:0000313" key="3">
    <source>
        <dbReference type="Proteomes" id="UP000825935"/>
    </source>
</evidence>
<evidence type="ECO:0000256" key="1">
    <source>
        <dbReference type="SAM" id="MobiDB-lite"/>
    </source>
</evidence>
<keyword evidence="3" id="KW-1185">Reference proteome</keyword>